<dbReference type="EMBL" id="LS483469">
    <property type="protein sequence ID" value="SQI36216.1"/>
    <property type="molecule type" value="Genomic_DNA"/>
</dbReference>
<evidence type="ECO:0000313" key="3">
    <source>
        <dbReference type="EMBL" id="QPS21569.1"/>
    </source>
</evidence>
<dbReference type="InterPro" id="IPR021728">
    <property type="entry name" value="DUF3300"/>
</dbReference>
<feature type="chain" id="PRO_5015893639" evidence="2">
    <location>
        <begin position="28"/>
        <end position="531"/>
    </location>
</feature>
<dbReference type="Proteomes" id="UP000594967">
    <property type="component" value="Chromosome"/>
</dbReference>
<dbReference type="STRING" id="82996.ADP72_02230"/>
<dbReference type="PANTHER" id="PTHR40269">
    <property type="entry name" value="OUTER MEMBRANE PROTEIN-RELATED"/>
    <property type="match status" value="1"/>
</dbReference>
<feature type="compositionally biased region" description="Pro residues" evidence="1">
    <location>
        <begin position="356"/>
        <end position="372"/>
    </location>
</feature>
<dbReference type="RefSeq" id="WP_111738437.1">
    <property type="nucleotide sequence ID" value="NZ_CAMITG010000003.1"/>
</dbReference>
<feature type="compositionally biased region" description="Basic and acidic residues" evidence="1">
    <location>
        <begin position="506"/>
        <end position="531"/>
    </location>
</feature>
<accession>A0A2X4U8T5</accession>
<gene>
    <name evidence="3" type="ORF">I6G64_03885</name>
    <name evidence="4" type="ORF">NCTC12961_02057</name>
</gene>
<evidence type="ECO:0000256" key="2">
    <source>
        <dbReference type="SAM" id="SignalP"/>
    </source>
</evidence>
<evidence type="ECO:0000313" key="4">
    <source>
        <dbReference type="EMBL" id="SQI36216.1"/>
    </source>
</evidence>
<dbReference type="Pfam" id="PF11737">
    <property type="entry name" value="DUF3300"/>
    <property type="match status" value="1"/>
</dbReference>
<feature type="region of interest" description="Disordered" evidence="1">
    <location>
        <begin position="445"/>
        <end position="531"/>
    </location>
</feature>
<sequence length="531" mass="57720">MRKSKCLTGLICLALLPLSGCDQKSVAGVMGVTQPAAAPAYTPLSADQLYQLVSPVALFPDKLLAQVLAGAGYPDQISAADNWLAQNRSLQPAALATAADAQPWDPSVRSLVQFPDVLDQMAKNIPWTSALGNAYVNDPTDVMNAIQVMRQRAANKGTLKNSPQQRVVLAPATHALQQQPYQQTVVAAPDRVIVIEPSQPDVVYVPRYDPWVAYGETVPSYPGYRYQPASGYSGGDMLAAGVISFGVGIAVGALINQHNDGWHSWDVHWGDRRQPVIYNNAPYISRSTTVINRVTNINQYNNVNRPNTVNNYNTQVNQAPHFVPTMPTAEHPAPNFATMAKPHFAPQQAGNAHPPVGMPPFPPSAPPAPRPVTQPSVVHQPMSMPNFNHSAPTAMPQHPRTETPPPRQADNRATHQPAPLAAAPHPAYAPSPTVRPVNHAIAPPVMNRPTPMQQHQPPLRQPQEQHPIPAAKPQEQHLIPAAKPQEHHLIPTAKPQEQHLIPAAKPQEHHLIPAAKPQEHRPLKPEEHKVG</sequence>
<feature type="signal peptide" evidence="2">
    <location>
        <begin position="1"/>
        <end position="27"/>
    </location>
</feature>
<dbReference type="EMBL" id="CP065673">
    <property type="protein sequence ID" value="QPS21569.1"/>
    <property type="molecule type" value="Genomic_DNA"/>
</dbReference>
<evidence type="ECO:0000256" key="1">
    <source>
        <dbReference type="SAM" id="MobiDB-lite"/>
    </source>
</evidence>
<dbReference type="AlphaFoldDB" id="A0A2X4U8T5"/>
<dbReference type="PANTHER" id="PTHR40269:SF1">
    <property type="entry name" value="OUTER MEMBRANE PROTEIN"/>
    <property type="match status" value="1"/>
</dbReference>
<reference evidence="4 5" key="1">
    <citation type="submission" date="2018-06" db="EMBL/GenBank/DDBJ databases">
        <authorList>
            <consortium name="Pathogen Informatics"/>
            <person name="Doyle S."/>
        </authorList>
    </citation>
    <scope>NUCLEOTIDE SEQUENCE [LARGE SCALE GENOMIC DNA]</scope>
    <source>
        <strain evidence="4 5">NCTC12961</strain>
    </source>
</reference>
<name>A0A2X4U8T5_SERPL</name>
<feature type="region of interest" description="Disordered" evidence="1">
    <location>
        <begin position="347"/>
        <end position="422"/>
    </location>
</feature>
<evidence type="ECO:0000313" key="5">
    <source>
        <dbReference type="Proteomes" id="UP000248897"/>
    </source>
</evidence>
<dbReference type="Proteomes" id="UP000248897">
    <property type="component" value="Chromosome 1"/>
</dbReference>
<organism evidence="4 5">
    <name type="scientific">Serratia plymuthica</name>
    <dbReference type="NCBI Taxonomy" id="82996"/>
    <lineage>
        <taxon>Bacteria</taxon>
        <taxon>Pseudomonadati</taxon>
        <taxon>Pseudomonadota</taxon>
        <taxon>Gammaproteobacteria</taxon>
        <taxon>Enterobacterales</taxon>
        <taxon>Yersiniaceae</taxon>
        <taxon>Serratia</taxon>
    </lineage>
</organism>
<reference evidence="3 6" key="2">
    <citation type="submission" date="2020-12" db="EMBL/GenBank/DDBJ databases">
        <title>FDA dAtabase for Regulatory Grade micrObial Sequences (FDA-ARGOS): Supporting development and validation of Infectious Disease Dx tests.</title>
        <authorList>
            <person name="Sproer C."/>
            <person name="Gronow S."/>
            <person name="Severitt S."/>
            <person name="Schroder I."/>
            <person name="Tallon L."/>
            <person name="Sadzewicz L."/>
            <person name="Zhao X."/>
            <person name="Boylan J."/>
            <person name="Ott S."/>
            <person name="Bowen H."/>
            <person name="Vavikolanu K."/>
            <person name="Mehta A."/>
            <person name="Aluvathingal J."/>
            <person name="Nadendla S."/>
            <person name="Lowell S."/>
            <person name="Myers T."/>
            <person name="Yan Y."/>
            <person name="Sichtig H."/>
        </authorList>
    </citation>
    <scope>NUCLEOTIDE SEQUENCE [LARGE SCALE GENOMIC DNA]</scope>
    <source>
        <strain evidence="3 6">FDAARGOS_907</strain>
    </source>
</reference>
<evidence type="ECO:0000313" key="6">
    <source>
        <dbReference type="Proteomes" id="UP000594967"/>
    </source>
</evidence>
<keyword evidence="2" id="KW-0732">Signal</keyword>
<proteinExistence type="predicted"/>
<protein>
    <submittedName>
        <fullName evidence="3">DUF3300 domain-containing protein</fullName>
    </submittedName>
    <submittedName>
        <fullName evidence="4">Protein of uncharacterized function (DUF3300)</fullName>
    </submittedName>
</protein>
<keyword evidence="6" id="KW-1185">Reference proteome</keyword>